<dbReference type="Pfam" id="PF12684">
    <property type="entry name" value="DUF3799"/>
    <property type="match status" value="1"/>
</dbReference>
<dbReference type="InterPro" id="IPR024432">
    <property type="entry name" value="Put_RecE_PDDEXK-like_dom"/>
</dbReference>
<protein>
    <submittedName>
        <fullName evidence="2">PD-(D/E)XK nuclease-like domain-containing protein</fullName>
    </submittedName>
</protein>
<dbReference type="InterPro" id="IPR011604">
    <property type="entry name" value="PDDEXK-like_dom_sf"/>
</dbReference>
<dbReference type="Gene3D" id="3.90.320.10">
    <property type="match status" value="1"/>
</dbReference>
<proteinExistence type="predicted"/>
<dbReference type="Proteomes" id="UP001138997">
    <property type="component" value="Unassembled WGS sequence"/>
</dbReference>
<gene>
    <name evidence="2" type="ORF">LR394_08525</name>
</gene>
<evidence type="ECO:0000259" key="1">
    <source>
        <dbReference type="Pfam" id="PF12684"/>
    </source>
</evidence>
<comment type="caution">
    <text evidence="2">The sequence shown here is derived from an EMBL/GenBank/DDBJ whole genome shotgun (WGS) entry which is preliminary data.</text>
</comment>
<dbReference type="EMBL" id="JAJOMB010000003">
    <property type="protein sequence ID" value="MCD5310938.1"/>
    <property type="molecule type" value="Genomic_DNA"/>
</dbReference>
<evidence type="ECO:0000313" key="3">
    <source>
        <dbReference type="Proteomes" id="UP001138997"/>
    </source>
</evidence>
<organism evidence="2 3">
    <name type="scientific">Kineosporia babensis</name>
    <dbReference type="NCBI Taxonomy" id="499548"/>
    <lineage>
        <taxon>Bacteria</taxon>
        <taxon>Bacillati</taxon>
        <taxon>Actinomycetota</taxon>
        <taxon>Actinomycetes</taxon>
        <taxon>Kineosporiales</taxon>
        <taxon>Kineosporiaceae</taxon>
        <taxon>Kineosporia</taxon>
    </lineage>
</organism>
<name>A0A9X1NDA9_9ACTN</name>
<accession>A0A9X1NDA9</accession>
<sequence>MTAVDLPLIPAQRAGERQAPAVITEPGVYDLPEKVYLSDPTPDGSMSSSTARRILAPGGPARVQWERKHPVFKDAYDLGTVTHLHVLGKGAEVVEVEAANWQTKDAKAQRDDARAEGRTPILTKDLLKAKAMARAVLSNKQVRALGLFKEGNGLPERSIFWEDDESGITCRAMLDWLGEIPVDLKTTNDASPEAVSKAVYSYGYDQQQDWYQAAVRGVGIDENPPFVFVFVETEAPHFVSVVELDDAFLDRGARRNRAGIERWVQCRESGIWPGYSEDIQTISPPRWARYEGEEL</sequence>
<reference evidence="2" key="1">
    <citation type="submission" date="2021-11" db="EMBL/GenBank/DDBJ databases">
        <title>Streptomyces corallinus and Kineosporia corallina sp. nov., two new coral-derived marine actinobacteria.</title>
        <authorList>
            <person name="Buangrab K."/>
            <person name="Sutthacheep M."/>
            <person name="Yeemin T."/>
            <person name="Harunari E."/>
            <person name="Igarashi Y."/>
            <person name="Sripreechasak P."/>
            <person name="Kanchanasin P."/>
            <person name="Tanasupawat S."/>
            <person name="Phongsopitanun W."/>
        </authorList>
    </citation>
    <scope>NUCLEOTIDE SEQUENCE</scope>
    <source>
        <strain evidence="2">JCM 31032</strain>
    </source>
</reference>
<feature type="domain" description="Putative exodeoxyribonuclease 8 PDDEXK-like" evidence="1">
    <location>
        <begin position="73"/>
        <end position="282"/>
    </location>
</feature>
<dbReference type="RefSeq" id="WP_231440114.1">
    <property type="nucleotide sequence ID" value="NZ_JAJOMB010000003.1"/>
</dbReference>
<keyword evidence="3" id="KW-1185">Reference proteome</keyword>
<dbReference type="AlphaFoldDB" id="A0A9X1NDA9"/>
<evidence type="ECO:0000313" key="2">
    <source>
        <dbReference type="EMBL" id="MCD5310938.1"/>
    </source>
</evidence>